<protein>
    <submittedName>
        <fullName evidence="2">Nonribosomal peptide synthetase</fullName>
    </submittedName>
</protein>
<evidence type="ECO:0000313" key="2">
    <source>
        <dbReference type="EMBL" id="KAK8120223.1"/>
    </source>
</evidence>
<feature type="region of interest" description="Disordered" evidence="1">
    <location>
        <begin position="1"/>
        <end position="23"/>
    </location>
</feature>
<proteinExistence type="predicted"/>
<keyword evidence="3" id="KW-1185">Reference proteome</keyword>
<evidence type="ECO:0000313" key="3">
    <source>
        <dbReference type="Proteomes" id="UP001392437"/>
    </source>
</evidence>
<reference evidence="2 3" key="1">
    <citation type="submission" date="2023-01" db="EMBL/GenBank/DDBJ databases">
        <title>Analysis of 21 Apiospora genomes using comparative genomics revels a genus with tremendous synthesis potential of carbohydrate active enzymes and secondary metabolites.</title>
        <authorList>
            <person name="Sorensen T."/>
        </authorList>
    </citation>
    <scope>NUCLEOTIDE SEQUENCE [LARGE SCALE GENOMIC DNA]</scope>
    <source>
        <strain evidence="2 3">CBS 117206</strain>
    </source>
</reference>
<dbReference type="EMBL" id="JAQQWP010000004">
    <property type="protein sequence ID" value="KAK8120223.1"/>
    <property type="molecule type" value="Genomic_DNA"/>
</dbReference>
<accession>A0AAW0QZ36</accession>
<dbReference type="SUPFAM" id="SSF56801">
    <property type="entry name" value="Acetyl-CoA synthetase-like"/>
    <property type="match status" value="1"/>
</dbReference>
<name>A0AAW0QZ36_9PEZI</name>
<dbReference type="Gene3D" id="3.40.50.12780">
    <property type="entry name" value="N-terminal domain of ligase-like"/>
    <property type="match status" value="1"/>
</dbReference>
<dbReference type="InterPro" id="IPR042099">
    <property type="entry name" value="ANL_N_sf"/>
</dbReference>
<comment type="caution">
    <text evidence="2">The sequence shown here is derived from an EMBL/GenBank/DDBJ whole genome shotgun (WGS) entry which is preliminary data.</text>
</comment>
<evidence type="ECO:0000256" key="1">
    <source>
        <dbReference type="SAM" id="MobiDB-lite"/>
    </source>
</evidence>
<organism evidence="2 3">
    <name type="scientific">Apiospora kogelbergensis</name>
    <dbReference type="NCBI Taxonomy" id="1337665"/>
    <lineage>
        <taxon>Eukaryota</taxon>
        <taxon>Fungi</taxon>
        <taxon>Dikarya</taxon>
        <taxon>Ascomycota</taxon>
        <taxon>Pezizomycotina</taxon>
        <taxon>Sordariomycetes</taxon>
        <taxon>Xylariomycetidae</taxon>
        <taxon>Amphisphaeriales</taxon>
        <taxon>Apiosporaceae</taxon>
        <taxon>Apiospora</taxon>
    </lineage>
</organism>
<dbReference type="AlphaFoldDB" id="A0AAW0QZ36"/>
<sequence length="184" mass="20440">MSSHEKNGALLTQTTAGNPNGKRLIPHIIDETARREPLREWAQTPVSSDPKDGWRTVTFQAFANAIDRCSHMLIEQAGHPHAGEFPTIAYVGPNDARYLVIMVAAIKTGYKLGASKLIQILYISPRNSQEAQFNLFDKTDCHFIAFPDYFAILVEPLLRKRKDMKAIKSGSAYGDVLDIGDAPE</sequence>
<dbReference type="Proteomes" id="UP001392437">
    <property type="component" value="Unassembled WGS sequence"/>
</dbReference>
<gene>
    <name evidence="2" type="ORF">PG999_004343</name>
</gene>